<dbReference type="PANTHER" id="PTHR30419:SF8">
    <property type="entry name" value="NITROGEN ASSIMILATION TRANSCRIPTIONAL ACTIVATOR-RELATED"/>
    <property type="match status" value="1"/>
</dbReference>
<dbReference type="AlphaFoldDB" id="A0A7X0JLN0"/>
<dbReference type="InterPro" id="IPR036388">
    <property type="entry name" value="WH-like_DNA-bd_sf"/>
</dbReference>
<sequence>MKYTDHVIGFSDHGIRRLKWIAPMTSERFDRGLSLLRHLKSTQLLLLVELGKVASLRKAASALNMTQPTATKLIQDLEAAVGHPLFERSSRGMRATPYGEVMIRHARLMQIEIVRTREDLDSLSSGASGTLRIGAVISAVPFLLAKAVAALKREHPGLQVSIDAGTSDALVGSLLNGHLDVLLARPIVLGDRNDFDYVDLIDEPLKVVGRRDHPLASRSSVTVRELGEWPWTLLPAGSPMRKVLAPVFAEMRLSGPQNIVETSSMMTMVALMHESDMLAVMPGDVSDFYIRHNLLVEIPVTLPAVMGSYGIVTRRDRPMTPGVEAFLTQLQTALQEQRRIRAELTSDG</sequence>
<dbReference type="EMBL" id="JACHBU010000006">
    <property type="protein sequence ID" value="MBB6509901.1"/>
    <property type="molecule type" value="Genomic_DNA"/>
</dbReference>
<evidence type="ECO:0000313" key="6">
    <source>
        <dbReference type="EMBL" id="MBB6509901.1"/>
    </source>
</evidence>
<comment type="caution">
    <text evidence="6">The sequence shown here is derived from an EMBL/GenBank/DDBJ whole genome shotgun (WGS) entry which is preliminary data.</text>
</comment>
<dbReference type="SUPFAM" id="SSF53850">
    <property type="entry name" value="Periplasmic binding protein-like II"/>
    <property type="match status" value="1"/>
</dbReference>
<dbReference type="Proteomes" id="UP000585437">
    <property type="component" value="Unassembled WGS sequence"/>
</dbReference>
<keyword evidence="3 6" id="KW-0238">DNA-binding</keyword>
<accession>A0A7X0JLN0</accession>
<dbReference type="PANTHER" id="PTHR30419">
    <property type="entry name" value="HTH-TYPE TRANSCRIPTIONAL REGULATOR YBHD"/>
    <property type="match status" value="1"/>
</dbReference>
<keyword evidence="2" id="KW-0805">Transcription regulation</keyword>
<dbReference type="PRINTS" id="PR00039">
    <property type="entry name" value="HTHLYSR"/>
</dbReference>
<dbReference type="InterPro" id="IPR005119">
    <property type="entry name" value="LysR_subst-bd"/>
</dbReference>
<feature type="domain" description="HTH lysR-type" evidence="5">
    <location>
        <begin position="39"/>
        <end position="96"/>
    </location>
</feature>
<evidence type="ECO:0000256" key="4">
    <source>
        <dbReference type="ARBA" id="ARBA00023163"/>
    </source>
</evidence>
<evidence type="ECO:0000256" key="2">
    <source>
        <dbReference type="ARBA" id="ARBA00023015"/>
    </source>
</evidence>
<dbReference type="GO" id="GO:0005829">
    <property type="term" value="C:cytosol"/>
    <property type="evidence" value="ECO:0007669"/>
    <property type="project" value="TreeGrafter"/>
</dbReference>
<organism evidence="6 7">
    <name type="scientific">Rhizobium soli</name>
    <dbReference type="NCBI Taxonomy" id="424798"/>
    <lineage>
        <taxon>Bacteria</taxon>
        <taxon>Pseudomonadati</taxon>
        <taxon>Pseudomonadota</taxon>
        <taxon>Alphaproteobacteria</taxon>
        <taxon>Hyphomicrobiales</taxon>
        <taxon>Rhizobiaceae</taxon>
        <taxon>Rhizobium/Agrobacterium group</taxon>
        <taxon>Rhizobium</taxon>
    </lineage>
</organism>
<dbReference type="InterPro" id="IPR050950">
    <property type="entry name" value="HTH-type_LysR_regulators"/>
</dbReference>
<keyword evidence="4" id="KW-0804">Transcription</keyword>
<dbReference type="Gene3D" id="3.40.190.290">
    <property type="match status" value="1"/>
</dbReference>
<proteinExistence type="inferred from homology"/>
<dbReference type="InterPro" id="IPR000847">
    <property type="entry name" value="LysR_HTH_N"/>
</dbReference>
<protein>
    <submittedName>
        <fullName evidence="6">DNA-binding transcriptional LysR family regulator</fullName>
    </submittedName>
</protein>
<dbReference type="Pfam" id="PF03466">
    <property type="entry name" value="LysR_substrate"/>
    <property type="match status" value="1"/>
</dbReference>
<dbReference type="GO" id="GO:0003677">
    <property type="term" value="F:DNA binding"/>
    <property type="evidence" value="ECO:0007669"/>
    <property type="project" value="UniProtKB-KW"/>
</dbReference>
<name>A0A7X0JLN0_9HYPH</name>
<evidence type="ECO:0000256" key="1">
    <source>
        <dbReference type="ARBA" id="ARBA00009437"/>
    </source>
</evidence>
<dbReference type="Pfam" id="PF00126">
    <property type="entry name" value="HTH_1"/>
    <property type="match status" value="1"/>
</dbReference>
<dbReference type="GO" id="GO:0003700">
    <property type="term" value="F:DNA-binding transcription factor activity"/>
    <property type="evidence" value="ECO:0007669"/>
    <property type="project" value="InterPro"/>
</dbReference>
<gene>
    <name evidence="6" type="ORF">F4695_003285</name>
</gene>
<dbReference type="RefSeq" id="WP_246454055.1">
    <property type="nucleotide sequence ID" value="NZ_JACHBU010000006.1"/>
</dbReference>
<dbReference type="SUPFAM" id="SSF46785">
    <property type="entry name" value="Winged helix' DNA-binding domain"/>
    <property type="match status" value="1"/>
</dbReference>
<keyword evidence="7" id="KW-1185">Reference proteome</keyword>
<reference evidence="6 7" key="1">
    <citation type="submission" date="2020-08" db="EMBL/GenBank/DDBJ databases">
        <title>The Agave Microbiome: Exploring the role of microbial communities in plant adaptations to desert environments.</title>
        <authorList>
            <person name="Partida-Martinez L.P."/>
        </authorList>
    </citation>
    <scope>NUCLEOTIDE SEQUENCE [LARGE SCALE GENOMIC DNA]</scope>
    <source>
        <strain evidence="6 7">AS3.12</strain>
    </source>
</reference>
<evidence type="ECO:0000259" key="5">
    <source>
        <dbReference type="PROSITE" id="PS50931"/>
    </source>
</evidence>
<evidence type="ECO:0000256" key="3">
    <source>
        <dbReference type="ARBA" id="ARBA00023125"/>
    </source>
</evidence>
<dbReference type="PROSITE" id="PS50931">
    <property type="entry name" value="HTH_LYSR"/>
    <property type="match status" value="1"/>
</dbReference>
<dbReference type="Gene3D" id="1.10.10.10">
    <property type="entry name" value="Winged helix-like DNA-binding domain superfamily/Winged helix DNA-binding domain"/>
    <property type="match status" value="1"/>
</dbReference>
<evidence type="ECO:0000313" key="7">
    <source>
        <dbReference type="Proteomes" id="UP000585437"/>
    </source>
</evidence>
<dbReference type="InterPro" id="IPR036390">
    <property type="entry name" value="WH_DNA-bd_sf"/>
</dbReference>
<comment type="similarity">
    <text evidence="1">Belongs to the LysR transcriptional regulatory family.</text>
</comment>